<name>A0A1R4B8L9_9VIBR</name>
<evidence type="ECO:0000313" key="1">
    <source>
        <dbReference type="EMBL" id="SJL85246.1"/>
    </source>
</evidence>
<dbReference type="OrthoDB" id="5906237at2"/>
<reference evidence="1 2" key="1">
    <citation type="submission" date="2017-02" db="EMBL/GenBank/DDBJ databases">
        <authorList>
            <person name="Peterson S.W."/>
        </authorList>
    </citation>
    <scope>NUCLEOTIDE SEQUENCE [LARGE SCALE GENOMIC DNA]</scope>
    <source>
        <strain evidence="1 2">CECT 9027</strain>
    </source>
</reference>
<evidence type="ECO:0000313" key="2">
    <source>
        <dbReference type="Proteomes" id="UP000189475"/>
    </source>
</evidence>
<proteinExistence type="predicted"/>
<sequence length="79" mass="9239">MFHSALLGDVRIVPEQRLIECERVIAYQKVDLTYAAVLVIFTESSTQKWLLWRDACHEKDYRQLLASLKREQQGSRSSL</sequence>
<accession>A0A1R4B8L9</accession>
<keyword evidence="2" id="KW-1185">Reference proteome</keyword>
<dbReference type="RefSeq" id="WP_077315637.1">
    <property type="nucleotide sequence ID" value="NZ_AP024887.1"/>
</dbReference>
<dbReference type="Proteomes" id="UP000189475">
    <property type="component" value="Unassembled WGS sequence"/>
</dbReference>
<protein>
    <submittedName>
        <fullName evidence="1">Uncharacterized protein</fullName>
    </submittedName>
</protein>
<gene>
    <name evidence="1" type="ORF">VPAL9027_03276</name>
</gene>
<dbReference type="AlphaFoldDB" id="A0A1R4B8L9"/>
<organism evidence="1 2">
    <name type="scientific">Vibrio palustris</name>
    <dbReference type="NCBI Taxonomy" id="1918946"/>
    <lineage>
        <taxon>Bacteria</taxon>
        <taxon>Pseudomonadati</taxon>
        <taxon>Pseudomonadota</taxon>
        <taxon>Gammaproteobacteria</taxon>
        <taxon>Vibrionales</taxon>
        <taxon>Vibrionaceae</taxon>
        <taxon>Vibrio</taxon>
    </lineage>
</organism>
<dbReference type="EMBL" id="FUFT01000012">
    <property type="protein sequence ID" value="SJL85246.1"/>
    <property type="molecule type" value="Genomic_DNA"/>
</dbReference>